<evidence type="ECO:0000259" key="5">
    <source>
        <dbReference type="Pfam" id="PF07638"/>
    </source>
</evidence>
<dbReference type="InterPro" id="IPR013325">
    <property type="entry name" value="RNA_pol_sigma_r2"/>
</dbReference>
<dbReference type="PANTHER" id="PTHR43133">
    <property type="entry name" value="RNA POLYMERASE ECF-TYPE SIGMA FACTO"/>
    <property type="match status" value="1"/>
</dbReference>
<protein>
    <submittedName>
        <fullName evidence="6">ECF-type sigma factor</fullName>
    </submittedName>
</protein>
<keyword evidence="2" id="KW-0805">Transcription regulation</keyword>
<name>A0A9J7BRN6_9BACT</name>
<dbReference type="InterPro" id="IPR039425">
    <property type="entry name" value="RNA_pol_sigma-70-like"/>
</dbReference>
<dbReference type="GO" id="GO:0006352">
    <property type="term" value="P:DNA-templated transcription initiation"/>
    <property type="evidence" value="ECO:0007669"/>
    <property type="project" value="InterPro"/>
</dbReference>
<sequence>MSSTISSLITAAEGGDSGATDALFTALYAELHRMAKRELARQGSPPSLSVTTLLHEAYIDMSGRGGVTFPDRARFMGYAARVMRGYIIDHARSRGAVKRGGEFRLTSADGHDVASPADPKELSDISDALDQLAKVEPELAELVDLKFFCGFSFAEIAALRGVSERTVQRQWEKARIYLHQSLSTGLPE</sequence>
<evidence type="ECO:0000256" key="1">
    <source>
        <dbReference type="ARBA" id="ARBA00010641"/>
    </source>
</evidence>
<dbReference type="AlphaFoldDB" id="A0A9J7BRN6"/>
<evidence type="ECO:0000256" key="4">
    <source>
        <dbReference type="ARBA" id="ARBA00023163"/>
    </source>
</evidence>
<gene>
    <name evidence="6" type="ORF">MOP44_00525</name>
</gene>
<dbReference type="InterPro" id="IPR053812">
    <property type="entry name" value="HTH_Sigma70_ECF-like"/>
</dbReference>
<keyword evidence="3" id="KW-0731">Sigma factor</keyword>
<dbReference type="KEGG" id="orp:MOP44_00525"/>
<dbReference type="Pfam" id="PF07638">
    <property type="entry name" value="Sigma70_ECF"/>
    <property type="match status" value="1"/>
</dbReference>
<dbReference type="InterPro" id="IPR011517">
    <property type="entry name" value="RNA_pol_sigma70_ECF-like"/>
</dbReference>
<dbReference type="InterPro" id="IPR013324">
    <property type="entry name" value="RNA_pol_sigma_r3/r4-like"/>
</dbReference>
<keyword evidence="4" id="KW-0804">Transcription</keyword>
<keyword evidence="7" id="KW-1185">Reference proteome</keyword>
<organism evidence="6 7">
    <name type="scientific">Occallatibacter riparius</name>
    <dbReference type="NCBI Taxonomy" id="1002689"/>
    <lineage>
        <taxon>Bacteria</taxon>
        <taxon>Pseudomonadati</taxon>
        <taxon>Acidobacteriota</taxon>
        <taxon>Terriglobia</taxon>
        <taxon>Terriglobales</taxon>
        <taxon>Acidobacteriaceae</taxon>
        <taxon>Occallatibacter</taxon>
    </lineage>
</organism>
<dbReference type="InterPro" id="IPR014284">
    <property type="entry name" value="RNA_pol_sigma-70_dom"/>
</dbReference>
<feature type="domain" description="RNA polymerase sigma-70 ECF-like HTH" evidence="5">
    <location>
        <begin position="4"/>
        <end position="183"/>
    </location>
</feature>
<dbReference type="SUPFAM" id="SSF88659">
    <property type="entry name" value="Sigma3 and sigma4 domains of RNA polymerase sigma factors"/>
    <property type="match status" value="1"/>
</dbReference>
<dbReference type="Proteomes" id="UP001059380">
    <property type="component" value="Chromosome"/>
</dbReference>
<dbReference type="InterPro" id="IPR036388">
    <property type="entry name" value="WH-like_DNA-bd_sf"/>
</dbReference>
<comment type="similarity">
    <text evidence="1">Belongs to the sigma-70 factor family. ECF subfamily.</text>
</comment>
<dbReference type="RefSeq" id="WP_260793937.1">
    <property type="nucleotide sequence ID" value="NZ_CP093313.1"/>
</dbReference>
<dbReference type="NCBIfam" id="TIGR02937">
    <property type="entry name" value="sigma70-ECF"/>
    <property type="match status" value="1"/>
</dbReference>
<evidence type="ECO:0000256" key="2">
    <source>
        <dbReference type="ARBA" id="ARBA00023015"/>
    </source>
</evidence>
<dbReference type="GO" id="GO:0016987">
    <property type="term" value="F:sigma factor activity"/>
    <property type="evidence" value="ECO:0007669"/>
    <property type="project" value="UniProtKB-KW"/>
</dbReference>
<evidence type="ECO:0000313" key="6">
    <source>
        <dbReference type="EMBL" id="UWZ84434.1"/>
    </source>
</evidence>
<dbReference type="SUPFAM" id="SSF88946">
    <property type="entry name" value="Sigma2 domain of RNA polymerase sigma factors"/>
    <property type="match status" value="1"/>
</dbReference>
<dbReference type="NCBIfam" id="TIGR02999">
    <property type="entry name" value="Sig-70_X6"/>
    <property type="match status" value="1"/>
</dbReference>
<reference evidence="6" key="1">
    <citation type="submission" date="2021-04" db="EMBL/GenBank/DDBJ databases">
        <title>Phylogenetic analysis of Acidobacteriaceae.</title>
        <authorList>
            <person name="Qiu L."/>
            <person name="Zhang Q."/>
        </authorList>
    </citation>
    <scope>NUCLEOTIDE SEQUENCE</scope>
    <source>
        <strain evidence="6">DSM 25168</strain>
    </source>
</reference>
<dbReference type="EMBL" id="CP093313">
    <property type="protein sequence ID" value="UWZ84434.1"/>
    <property type="molecule type" value="Genomic_DNA"/>
</dbReference>
<proteinExistence type="inferred from homology"/>
<accession>A0A9J7BRN6</accession>
<evidence type="ECO:0000256" key="3">
    <source>
        <dbReference type="ARBA" id="ARBA00023082"/>
    </source>
</evidence>
<dbReference type="PANTHER" id="PTHR43133:SF39">
    <property type="entry name" value="SIMILAR TO RNA POLYMERASE SIGMA-E FACTOR"/>
    <property type="match status" value="1"/>
</dbReference>
<evidence type="ECO:0000313" key="7">
    <source>
        <dbReference type="Proteomes" id="UP001059380"/>
    </source>
</evidence>
<dbReference type="Gene3D" id="1.10.10.10">
    <property type="entry name" value="Winged helix-like DNA-binding domain superfamily/Winged helix DNA-binding domain"/>
    <property type="match status" value="1"/>
</dbReference>